<feature type="chain" id="PRO_5007895900" evidence="2">
    <location>
        <begin position="18"/>
        <end position="308"/>
    </location>
</feature>
<organism evidence="4 5">
    <name type="scientific">Moelleriella libera RCEF 2490</name>
    <dbReference type="NCBI Taxonomy" id="1081109"/>
    <lineage>
        <taxon>Eukaryota</taxon>
        <taxon>Fungi</taxon>
        <taxon>Dikarya</taxon>
        <taxon>Ascomycota</taxon>
        <taxon>Pezizomycotina</taxon>
        <taxon>Sordariomycetes</taxon>
        <taxon>Hypocreomycetidae</taxon>
        <taxon>Hypocreales</taxon>
        <taxon>Clavicipitaceae</taxon>
        <taxon>Moelleriella</taxon>
    </lineage>
</organism>
<dbReference type="PRINTS" id="PR00792">
    <property type="entry name" value="PEPSIN"/>
</dbReference>
<dbReference type="OrthoDB" id="771136at2759"/>
<dbReference type="GO" id="GO:0006508">
    <property type="term" value="P:proteolysis"/>
    <property type="evidence" value="ECO:0007669"/>
    <property type="project" value="InterPro"/>
</dbReference>
<comment type="similarity">
    <text evidence="1">Belongs to the peptidase A1 family.</text>
</comment>
<comment type="caution">
    <text evidence="4">The sequence shown here is derived from an EMBL/GenBank/DDBJ whole genome shotgun (WGS) entry which is preliminary data.</text>
</comment>
<name>A0A168C390_9HYPO</name>
<dbReference type="Gene3D" id="2.40.70.10">
    <property type="entry name" value="Acid Proteases"/>
    <property type="match status" value="1"/>
</dbReference>
<dbReference type="InterPro" id="IPR001461">
    <property type="entry name" value="Aspartic_peptidase_A1"/>
</dbReference>
<evidence type="ECO:0000313" key="4">
    <source>
        <dbReference type="EMBL" id="KZZ96088.1"/>
    </source>
</evidence>
<dbReference type="Proteomes" id="UP000078544">
    <property type="component" value="Unassembled WGS sequence"/>
</dbReference>
<dbReference type="PROSITE" id="PS51767">
    <property type="entry name" value="PEPTIDASE_A1"/>
    <property type="match status" value="1"/>
</dbReference>
<reference evidence="4 5" key="1">
    <citation type="journal article" date="2016" name="Genome Biol. Evol.">
        <title>Divergent and convergent evolution of fungal pathogenicity.</title>
        <authorList>
            <person name="Shang Y."/>
            <person name="Xiao G."/>
            <person name="Zheng P."/>
            <person name="Cen K."/>
            <person name="Zhan S."/>
            <person name="Wang C."/>
        </authorList>
    </citation>
    <scope>NUCLEOTIDE SEQUENCE [LARGE SCALE GENOMIC DNA]</scope>
    <source>
        <strain evidence="4 5">RCEF 2490</strain>
    </source>
</reference>
<dbReference type="InterPro" id="IPR033121">
    <property type="entry name" value="PEPTIDASE_A1"/>
</dbReference>
<sequence>MHAALALALLGSASASASTLQLPFRRLEHNITNLSLDLLARATPALRASNDPCVDGYVLDVLVGTPPQPMSLRSPDYRSGKILFGGIDAAQFTGPLSTVPLLPDHGPSFAVSVEGISLDGDNNNSSSSALPAVSGRAILEANSENMALPPALAHAINRRYGVVGVPCSFLNYTYYIADCGLRERLAHESISVRFAGGVAVKVPLGQLVIPYVNAATEERALEMIRDDPAHPMASWDGRCAWTLRPIEEAGENEGDDWILGAPFMRSAYVVFDTLNKQVGLAQAKSGAVSDDAETRIVPIPKDAKHFPA</sequence>
<keyword evidence="5" id="KW-1185">Reference proteome</keyword>
<evidence type="ECO:0000313" key="5">
    <source>
        <dbReference type="Proteomes" id="UP000078544"/>
    </source>
</evidence>
<dbReference type="STRING" id="1081109.A0A168C390"/>
<protein>
    <submittedName>
        <fullName evidence="4">Peptidase A1</fullName>
    </submittedName>
</protein>
<dbReference type="GO" id="GO:0004190">
    <property type="term" value="F:aspartic-type endopeptidase activity"/>
    <property type="evidence" value="ECO:0007669"/>
    <property type="project" value="InterPro"/>
</dbReference>
<proteinExistence type="inferred from homology"/>
<dbReference type="AlphaFoldDB" id="A0A168C390"/>
<accession>A0A168C390</accession>
<feature type="domain" description="Peptidase A1" evidence="3">
    <location>
        <begin position="1"/>
        <end position="281"/>
    </location>
</feature>
<evidence type="ECO:0000256" key="1">
    <source>
        <dbReference type="ARBA" id="ARBA00007447"/>
    </source>
</evidence>
<gene>
    <name evidence="4" type="ORF">AAL_04384</name>
</gene>
<keyword evidence="2" id="KW-0732">Signal</keyword>
<dbReference type="PANTHER" id="PTHR47966:SF51">
    <property type="entry name" value="BETA-SITE APP-CLEAVING ENZYME, ISOFORM A-RELATED"/>
    <property type="match status" value="1"/>
</dbReference>
<dbReference type="SUPFAM" id="SSF50630">
    <property type="entry name" value="Acid proteases"/>
    <property type="match status" value="1"/>
</dbReference>
<dbReference type="EMBL" id="AZGY01000008">
    <property type="protein sequence ID" value="KZZ96088.1"/>
    <property type="molecule type" value="Genomic_DNA"/>
</dbReference>
<dbReference type="PANTHER" id="PTHR47966">
    <property type="entry name" value="BETA-SITE APP-CLEAVING ENZYME, ISOFORM A-RELATED"/>
    <property type="match status" value="1"/>
</dbReference>
<dbReference type="InterPro" id="IPR021109">
    <property type="entry name" value="Peptidase_aspartic_dom_sf"/>
</dbReference>
<feature type="signal peptide" evidence="2">
    <location>
        <begin position="1"/>
        <end position="17"/>
    </location>
</feature>
<evidence type="ECO:0000259" key="3">
    <source>
        <dbReference type="PROSITE" id="PS51767"/>
    </source>
</evidence>
<evidence type="ECO:0000256" key="2">
    <source>
        <dbReference type="SAM" id="SignalP"/>
    </source>
</evidence>
<dbReference type="Pfam" id="PF00026">
    <property type="entry name" value="Asp"/>
    <property type="match status" value="1"/>
</dbReference>